<dbReference type="Pfam" id="PF02223">
    <property type="entry name" value="Thymidylate_kin"/>
    <property type="match status" value="2"/>
</dbReference>
<dbReference type="InterPro" id="IPR039430">
    <property type="entry name" value="Thymidylate_kin-like_dom"/>
</dbReference>
<keyword evidence="6 7" id="KW-0067">ATP-binding</keyword>
<evidence type="ECO:0000313" key="10">
    <source>
        <dbReference type="Proteomes" id="UP000184016"/>
    </source>
</evidence>
<dbReference type="GO" id="GO:0004798">
    <property type="term" value="F:dTMP kinase activity"/>
    <property type="evidence" value="ECO:0007669"/>
    <property type="project" value="UniProtKB-UniRule"/>
</dbReference>
<dbReference type="AlphaFoldDB" id="A0A1M6W0N8"/>
<dbReference type="GO" id="GO:0006227">
    <property type="term" value="P:dUDP biosynthetic process"/>
    <property type="evidence" value="ECO:0007669"/>
    <property type="project" value="TreeGrafter"/>
</dbReference>
<dbReference type="GO" id="GO:0005524">
    <property type="term" value="F:ATP binding"/>
    <property type="evidence" value="ECO:0007669"/>
    <property type="project" value="UniProtKB-UniRule"/>
</dbReference>
<keyword evidence="5 7" id="KW-0418">Kinase</keyword>
<evidence type="ECO:0000256" key="2">
    <source>
        <dbReference type="ARBA" id="ARBA00022679"/>
    </source>
</evidence>
<name>A0A1M6W0N8_9BACL</name>
<keyword evidence="3 7" id="KW-0545">Nucleotide biosynthesis</keyword>
<dbReference type="EMBL" id="FRAF01000025">
    <property type="protein sequence ID" value="SHK87188.1"/>
    <property type="molecule type" value="Genomic_DNA"/>
</dbReference>
<dbReference type="GO" id="GO:0006235">
    <property type="term" value="P:dTTP biosynthetic process"/>
    <property type="evidence" value="ECO:0007669"/>
    <property type="project" value="UniProtKB-UniRule"/>
</dbReference>
<accession>A0A1M6W0N8</accession>
<feature type="domain" description="Thymidylate kinase-like" evidence="8">
    <location>
        <begin position="256"/>
        <end position="386"/>
    </location>
</feature>
<evidence type="ECO:0000256" key="6">
    <source>
        <dbReference type="ARBA" id="ARBA00022840"/>
    </source>
</evidence>
<comment type="similarity">
    <text evidence="1 7">Belongs to the thymidylate kinase family.</text>
</comment>
<dbReference type="EC" id="2.7.4.9" evidence="7"/>
<dbReference type="GO" id="GO:0006233">
    <property type="term" value="P:dTDP biosynthetic process"/>
    <property type="evidence" value="ECO:0007669"/>
    <property type="project" value="InterPro"/>
</dbReference>
<evidence type="ECO:0000256" key="7">
    <source>
        <dbReference type="HAMAP-Rule" id="MF_00165"/>
    </source>
</evidence>
<dbReference type="Gene3D" id="3.40.50.300">
    <property type="entry name" value="P-loop containing nucleotide triphosphate hydrolases"/>
    <property type="match status" value="2"/>
</dbReference>
<organism evidence="9 10">
    <name type="scientific">Alicyclobacillus tolerans</name>
    <dbReference type="NCBI Taxonomy" id="90970"/>
    <lineage>
        <taxon>Bacteria</taxon>
        <taxon>Bacillati</taxon>
        <taxon>Bacillota</taxon>
        <taxon>Bacilli</taxon>
        <taxon>Bacillales</taxon>
        <taxon>Alicyclobacillaceae</taxon>
        <taxon>Alicyclobacillus</taxon>
    </lineage>
</organism>
<dbReference type="InterPro" id="IPR018094">
    <property type="entry name" value="Thymidylate_kinase"/>
</dbReference>
<evidence type="ECO:0000313" key="9">
    <source>
        <dbReference type="EMBL" id="SHK87188.1"/>
    </source>
</evidence>
<comment type="catalytic activity">
    <reaction evidence="7">
        <text>dTMP + ATP = dTDP + ADP</text>
        <dbReference type="Rhea" id="RHEA:13517"/>
        <dbReference type="ChEBI" id="CHEBI:30616"/>
        <dbReference type="ChEBI" id="CHEBI:58369"/>
        <dbReference type="ChEBI" id="CHEBI:63528"/>
        <dbReference type="ChEBI" id="CHEBI:456216"/>
        <dbReference type="EC" id="2.7.4.9"/>
    </reaction>
</comment>
<feature type="binding site" evidence="7">
    <location>
        <begin position="12"/>
        <end position="19"/>
    </location>
    <ligand>
        <name>ATP</name>
        <dbReference type="ChEBI" id="CHEBI:30616"/>
    </ligand>
</feature>
<evidence type="ECO:0000259" key="8">
    <source>
        <dbReference type="Pfam" id="PF02223"/>
    </source>
</evidence>
<dbReference type="STRING" id="1830138.SAMN05443507_12516"/>
<evidence type="ECO:0000256" key="5">
    <source>
        <dbReference type="ARBA" id="ARBA00022777"/>
    </source>
</evidence>
<evidence type="ECO:0000256" key="4">
    <source>
        <dbReference type="ARBA" id="ARBA00022741"/>
    </source>
</evidence>
<dbReference type="GO" id="GO:0005737">
    <property type="term" value="C:cytoplasm"/>
    <property type="evidence" value="ECO:0007669"/>
    <property type="project" value="TreeGrafter"/>
</dbReference>
<dbReference type="SUPFAM" id="SSF52540">
    <property type="entry name" value="P-loop containing nucleoside triphosphate hydrolases"/>
    <property type="match status" value="2"/>
</dbReference>
<dbReference type="HAMAP" id="MF_00165">
    <property type="entry name" value="Thymidylate_kinase"/>
    <property type="match status" value="1"/>
</dbReference>
<keyword evidence="4 7" id="KW-0547">Nucleotide-binding</keyword>
<dbReference type="InterPro" id="IPR027417">
    <property type="entry name" value="P-loop_NTPase"/>
</dbReference>
<proteinExistence type="inferred from homology"/>
<reference evidence="10" key="1">
    <citation type="submission" date="2016-11" db="EMBL/GenBank/DDBJ databases">
        <authorList>
            <person name="Varghese N."/>
            <person name="Submissions S."/>
        </authorList>
    </citation>
    <scope>NUCLEOTIDE SEQUENCE [LARGE SCALE GENOMIC DNA]</scope>
    <source>
        <strain evidence="10">USBA-503</strain>
    </source>
</reference>
<dbReference type="Proteomes" id="UP000184016">
    <property type="component" value="Unassembled WGS sequence"/>
</dbReference>
<sequence length="459" mass="52362">MNYPGKLIIVEGTDGSGKSTQIALLKTWLEHQGYPVVFTEWNSSALVKSWTKKAKQQKQLSPATFHLIHGADFYERYERFILPLLRAGFIVLADRYIYTAFARDAARGCNRAWVHNTYRDVVRPALSLYFQTPLNVAVDRILVGRTELKYHEAGLDLGISDDPVESFKIFQGLVKQEYDRMADEEHLHVIDATLPIDVQQREVRRLTESVLKNYEGLSALQLNTGKSAHFCNEAINLQQAFAFQNHKLPGKLIVIEGSDYSHHYQYSQKLKEFLEIQGYAVYSAGIKRSKLMRQAIDEAKEEQMVGPRTMALFYATDFFSELEHGILPALRAGMVVVADRYIFTLMARQLVRGEDSEWLHQLYQAAPKPDLALYLDSDATTLACRCLQQYGQLFYWEAGMDLAISPDALDSLLHYQNGLLAHYRKMANLYGMQMLPAFEKNTEEKIQKLALKLLAGDEA</sequence>
<comment type="function">
    <text evidence="7">Phosphorylation of dTMP to form dTDP in both de novo and salvage pathways of dTTP synthesis.</text>
</comment>
<protein>
    <recommendedName>
        <fullName evidence="7">Thymidylate kinase</fullName>
        <ecNumber evidence="7">2.7.4.9</ecNumber>
    </recommendedName>
    <alternativeName>
        <fullName evidence="7">dTMP kinase</fullName>
    </alternativeName>
</protein>
<dbReference type="PANTHER" id="PTHR10344:SF1">
    <property type="entry name" value="THYMIDYLATE KINASE"/>
    <property type="match status" value="1"/>
</dbReference>
<keyword evidence="2 7" id="KW-0808">Transferase</keyword>
<evidence type="ECO:0000256" key="3">
    <source>
        <dbReference type="ARBA" id="ARBA00022727"/>
    </source>
</evidence>
<evidence type="ECO:0000256" key="1">
    <source>
        <dbReference type="ARBA" id="ARBA00009776"/>
    </source>
</evidence>
<feature type="domain" description="Thymidylate kinase-like" evidence="8">
    <location>
        <begin position="10"/>
        <end position="202"/>
    </location>
</feature>
<keyword evidence="10" id="KW-1185">Reference proteome</keyword>
<dbReference type="RefSeq" id="WP_072874994.1">
    <property type="nucleotide sequence ID" value="NZ_FRAF01000025.1"/>
</dbReference>
<dbReference type="PANTHER" id="PTHR10344">
    <property type="entry name" value="THYMIDYLATE KINASE"/>
    <property type="match status" value="1"/>
</dbReference>
<gene>
    <name evidence="7" type="primary">tmk</name>
    <name evidence="9" type="ORF">SAMN05443507_12516</name>
</gene>
<dbReference type="CDD" id="cd01672">
    <property type="entry name" value="TMPK"/>
    <property type="match status" value="1"/>
</dbReference>